<evidence type="ECO:0000256" key="1">
    <source>
        <dbReference type="ARBA" id="ARBA00022801"/>
    </source>
</evidence>
<protein>
    <submittedName>
        <fullName evidence="2">Uncharacterized protein</fullName>
    </submittedName>
</protein>
<dbReference type="Proteomes" id="UP000653565">
    <property type="component" value="Unassembled WGS sequence"/>
</dbReference>
<proteinExistence type="predicted"/>
<dbReference type="PANTHER" id="PTHR20963:SF24">
    <property type="entry name" value="3-PHYTASE B"/>
    <property type="match status" value="1"/>
</dbReference>
<dbReference type="Gene3D" id="3.40.50.1240">
    <property type="entry name" value="Phosphoglycerate mutase-like"/>
    <property type="match status" value="1"/>
</dbReference>
<keyword evidence="1" id="KW-0378">Hydrolase</keyword>
<name>A0A8H4GZA7_9EURO</name>
<evidence type="ECO:0000313" key="3">
    <source>
        <dbReference type="Proteomes" id="UP000653565"/>
    </source>
</evidence>
<comment type="caution">
    <text evidence="2">The sequence shown here is derived from an EMBL/GenBank/DDBJ whole genome shotgun (WGS) entry which is preliminary data.</text>
</comment>
<evidence type="ECO:0000313" key="2">
    <source>
        <dbReference type="EMBL" id="KAF4231438.1"/>
    </source>
</evidence>
<organism evidence="2 3">
    <name type="scientific">Aspergillus fumigatiaffinis</name>
    <dbReference type="NCBI Taxonomy" id="340414"/>
    <lineage>
        <taxon>Eukaryota</taxon>
        <taxon>Fungi</taxon>
        <taxon>Dikarya</taxon>
        <taxon>Ascomycota</taxon>
        <taxon>Pezizomycotina</taxon>
        <taxon>Eurotiomycetes</taxon>
        <taxon>Eurotiomycetidae</taxon>
        <taxon>Eurotiales</taxon>
        <taxon>Aspergillaceae</taxon>
        <taxon>Aspergillus</taxon>
        <taxon>Aspergillus subgen. Fumigati</taxon>
    </lineage>
</organism>
<keyword evidence="3" id="KW-1185">Reference proteome</keyword>
<dbReference type="GO" id="GO:0003993">
    <property type="term" value="F:acid phosphatase activity"/>
    <property type="evidence" value="ECO:0007669"/>
    <property type="project" value="TreeGrafter"/>
</dbReference>
<reference evidence="2" key="1">
    <citation type="journal article" date="2020" name="bioRxiv">
        <title>Genomic and phenotypic heterogeneity of clinical isolates of the human pathogens Aspergillus fumigatus, Aspergillus lentulus and Aspergillus fumigatiaffinis.</title>
        <authorList>
            <person name="dos Santos R.A.C."/>
            <person name="Steenwyk J.L."/>
            <person name="Rivero-Menendez O."/>
            <person name="Mead M.E."/>
            <person name="Silva L.P."/>
            <person name="Bastos R.W."/>
            <person name="Alastruey-Izquierdo A."/>
            <person name="Goldman G.H."/>
            <person name="Rokas A."/>
        </authorList>
    </citation>
    <scope>NUCLEOTIDE SEQUENCE</scope>
    <source>
        <strain evidence="2">CNM-CM6805</strain>
    </source>
</reference>
<gene>
    <name evidence="2" type="ORF">CNMCM6805_000132</name>
</gene>
<dbReference type="EMBL" id="JAAAPX010000103">
    <property type="protein sequence ID" value="KAF4231438.1"/>
    <property type="molecule type" value="Genomic_DNA"/>
</dbReference>
<dbReference type="CDD" id="cd07061">
    <property type="entry name" value="HP_HAP_like"/>
    <property type="match status" value="1"/>
</dbReference>
<dbReference type="PANTHER" id="PTHR20963">
    <property type="entry name" value="MULTIPLE INOSITOL POLYPHOSPHATE PHOSPHATASE-RELATED"/>
    <property type="match status" value="1"/>
</dbReference>
<dbReference type="SUPFAM" id="SSF53254">
    <property type="entry name" value="Phosphoglycerate mutase-like"/>
    <property type="match status" value="1"/>
</dbReference>
<dbReference type="Pfam" id="PF00328">
    <property type="entry name" value="His_Phos_2"/>
    <property type="match status" value="1"/>
</dbReference>
<dbReference type="InterPro" id="IPR029033">
    <property type="entry name" value="His_PPase_superfam"/>
</dbReference>
<sequence length="222" mass="24739">MFGASALPIFSLEHESAILQNAPNGCKVVFAQARYPTAKKSKEYAELIEAIQSNATSLPGIYAFPEMVDSGMKFYRRYESLLRKNIPFIRASGEGRVVASAEKFIDGFQRAKNKYTRAREHQASPVVNVGISGNNTYSNTLDDSICAAFETSNLADEIVANFTALVKSLIWNWLENYLPGIKLSDDEAVYLMDMCSFDTVARTENGSELSPFCALFVRKEWV</sequence>
<accession>A0A8H4GZA7</accession>
<reference evidence="2" key="2">
    <citation type="submission" date="2020-04" db="EMBL/GenBank/DDBJ databases">
        <authorList>
            <person name="Santos R.A.C."/>
            <person name="Steenwyk J.L."/>
            <person name="Rivero-Menendez O."/>
            <person name="Mead M.E."/>
            <person name="Silva L.P."/>
            <person name="Bastos R.W."/>
            <person name="Alastruey-Izquierdo A."/>
            <person name="Goldman G.H."/>
            <person name="Rokas A."/>
        </authorList>
    </citation>
    <scope>NUCLEOTIDE SEQUENCE</scope>
    <source>
        <strain evidence="2">CNM-CM6805</strain>
    </source>
</reference>
<dbReference type="AlphaFoldDB" id="A0A8H4GZA7"/>
<dbReference type="InterPro" id="IPR000560">
    <property type="entry name" value="His_Pase_clade-2"/>
</dbReference>